<dbReference type="PANTHER" id="PTHR12606">
    <property type="entry name" value="SENTRIN/SUMO-SPECIFIC PROTEASE"/>
    <property type="match status" value="1"/>
</dbReference>
<dbReference type="Proteomes" id="UP000000768">
    <property type="component" value="Chromosome 9"/>
</dbReference>
<organism evidence="7 8">
    <name type="scientific">Sorghum bicolor</name>
    <name type="common">Sorghum</name>
    <name type="synonym">Sorghum vulgare</name>
    <dbReference type="NCBI Taxonomy" id="4558"/>
    <lineage>
        <taxon>Eukaryota</taxon>
        <taxon>Viridiplantae</taxon>
        <taxon>Streptophyta</taxon>
        <taxon>Embryophyta</taxon>
        <taxon>Tracheophyta</taxon>
        <taxon>Spermatophyta</taxon>
        <taxon>Magnoliopsida</taxon>
        <taxon>Liliopsida</taxon>
        <taxon>Poales</taxon>
        <taxon>Poaceae</taxon>
        <taxon>PACMAD clade</taxon>
        <taxon>Panicoideae</taxon>
        <taxon>Andropogonodae</taxon>
        <taxon>Andropogoneae</taxon>
        <taxon>Sorghinae</taxon>
        <taxon>Sorghum</taxon>
    </lineage>
</organism>
<name>A0A1Z5R548_SORBI</name>
<dbReference type="PANTHER" id="PTHR12606:SF113">
    <property type="entry name" value="UBIQUITIN-LIKE PROTEASE FAMILY PROFILE DOMAIN-CONTAINING PROTEIN"/>
    <property type="match status" value="1"/>
</dbReference>
<dbReference type="PROSITE" id="PS50600">
    <property type="entry name" value="ULP_PROTEASE"/>
    <property type="match status" value="1"/>
</dbReference>
<keyword evidence="2" id="KW-0645">Protease</keyword>
<proteinExistence type="inferred from homology"/>
<keyword evidence="4" id="KW-0788">Thiol protease</keyword>
<gene>
    <name evidence="7" type="ORF">SORBI_3009G245200</name>
</gene>
<dbReference type="SUPFAM" id="SSF54001">
    <property type="entry name" value="Cysteine proteinases"/>
    <property type="match status" value="1"/>
</dbReference>
<dbReference type="InterPro" id="IPR038765">
    <property type="entry name" value="Papain-like_cys_pep_sf"/>
</dbReference>
<reference evidence="8" key="2">
    <citation type="journal article" date="2018" name="Plant J.">
        <title>The Sorghum bicolor reference genome: improved assembly, gene annotations, a transcriptome atlas, and signatures of genome organization.</title>
        <authorList>
            <person name="McCormick R.F."/>
            <person name="Truong S.K."/>
            <person name="Sreedasyam A."/>
            <person name="Jenkins J."/>
            <person name="Shu S."/>
            <person name="Sims D."/>
            <person name="Kennedy M."/>
            <person name="Amirebrahimi M."/>
            <person name="Weers B.D."/>
            <person name="McKinley B."/>
            <person name="Mattison A."/>
            <person name="Morishige D.T."/>
            <person name="Grimwood J."/>
            <person name="Schmutz J."/>
            <person name="Mullet J.E."/>
        </authorList>
    </citation>
    <scope>NUCLEOTIDE SEQUENCE [LARGE SCALE GENOMIC DNA]</scope>
    <source>
        <strain evidence="8">cv. BTx623</strain>
    </source>
</reference>
<keyword evidence="8" id="KW-1185">Reference proteome</keyword>
<keyword evidence="3" id="KW-0378">Hydrolase</keyword>
<dbReference type="STRING" id="4558.A0A1Z5R548"/>
<dbReference type="Gramene" id="OQU78496">
    <property type="protein sequence ID" value="OQU78496"/>
    <property type="gene ID" value="SORBI_3009G245200"/>
</dbReference>
<comment type="similarity">
    <text evidence="1">Belongs to the peptidase C48 family.</text>
</comment>
<evidence type="ECO:0000256" key="3">
    <source>
        <dbReference type="ARBA" id="ARBA00022801"/>
    </source>
</evidence>
<dbReference type="EMBL" id="CM000768">
    <property type="protein sequence ID" value="OQU78496.1"/>
    <property type="molecule type" value="Genomic_DNA"/>
</dbReference>
<feature type="domain" description="Ubiquitin-like protease family profile" evidence="6">
    <location>
        <begin position="152"/>
        <end position="333"/>
    </location>
</feature>
<evidence type="ECO:0000313" key="7">
    <source>
        <dbReference type="EMBL" id="OQU78496.1"/>
    </source>
</evidence>
<dbReference type="Pfam" id="PF02902">
    <property type="entry name" value="Peptidase_C48"/>
    <property type="match status" value="1"/>
</dbReference>
<reference evidence="7 8" key="1">
    <citation type="journal article" date="2009" name="Nature">
        <title>The Sorghum bicolor genome and the diversification of grasses.</title>
        <authorList>
            <person name="Paterson A.H."/>
            <person name="Bowers J.E."/>
            <person name="Bruggmann R."/>
            <person name="Dubchak I."/>
            <person name="Grimwood J."/>
            <person name="Gundlach H."/>
            <person name="Haberer G."/>
            <person name="Hellsten U."/>
            <person name="Mitros T."/>
            <person name="Poliakov A."/>
            <person name="Schmutz J."/>
            <person name="Spannagl M."/>
            <person name="Tang H."/>
            <person name="Wang X."/>
            <person name="Wicker T."/>
            <person name="Bharti A.K."/>
            <person name="Chapman J."/>
            <person name="Feltus F.A."/>
            <person name="Gowik U."/>
            <person name="Grigoriev I.V."/>
            <person name="Lyons E."/>
            <person name="Maher C.A."/>
            <person name="Martis M."/>
            <person name="Narechania A."/>
            <person name="Otillar R.P."/>
            <person name="Penning B.W."/>
            <person name="Salamov A.A."/>
            <person name="Wang Y."/>
            <person name="Zhang L."/>
            <person name="Carpita N.C."/>
            <person name="Freeling M."/>
            <person name="Gingle A.R."/>
            <person name="Hash C.T."/>
            <person name="Keller B."/>
            <person name="Klein P."/>
            <person name="Kresovich S."/>
            <person name="McCann M.C."/>
            <person name="Ming R."/>
            <person name="Peterson D.G."/>
            <person name="Mehboob-ur-Rahman"/>
            <person name="Ware D."/>
            <person name="Westhoff P."/>
            <person name="Mayer K.F."/>
            <person name="Messing J."/>
            <person name="Rokhsar D.S."/>
        </authorList>
    </citation>
    <scope>NUCLEOTIDE SEQUENCE [LARGE SCALE GENOMIC DNA]</scope>
    <source>
        <strain evidence="8">cv. BTx623</strain>
    </source>
</reference>
<feature type="compositionally biased region" description="Basic and acidic residues" evidence="5">
    <location>
        <begin position="1"/>
        <end position="33"/>
    </location>
</feature>
<dbReference type="GO" id="GO:0005634">
    <property type="term" value="C:nucleus"/>
    <property type="evidence" value="ECO:0000318"/>
    <property type="project" value="GO_Central"/>
</dbReference>
<feature type="region of interest" description="Disordered" evidence="5">
    <location>
        <begin position="1"/>
        <end position="83"/>
    </location>
</feature>
<dbReference type="Gene3D" id="3.40.395.10">
    <property type="entry name" value="Adenoviral Proteinase, Chain A"/>
    <property type="match status" value="1"/>
</dbReference>
<dbReference type="InParanoid" id="A0A1Z5R548"/>
<protein>
    <recommendedName>
        <fullName evidence="6">Ubiquitin-like protease family profile domain-containing protein</fullName>
    </recommendedName>
</protein>
<evidence type="ECO:0000313" key="8">
    <source>
        <dbReference type="Proteomes" id="UP000000768"/>
    </source>
</evidence>
<accession>A0A1Z5R548</accession>
<evidence type="ECO:0000256" key="4">
    <source>
        <dbReference type="ARBA" id="ARBA00022807"/>
    </source>
</evidence>
<dbReference type="GO" id="GO:0016926">
    <property type="term" value="P:protein desumoylation"/>
    <property type="evidence" value="ECO:0000318"/>
    <property type="project" value="GO_Central"/>
</dbReference>
<evidence type="ECO:0000256" key="1">
    <source>
        <dbReference type="ARBA" id="ARBA00005234"/>
    </source>
</evidence>
<sequence>MHNHQQEKMDRYDGPSKFDNFDDRPSKKSKSAESDPLESDVDPITSTASPKRETSTPVSEFIEKQMGQEKISDEANIVDPTDTVASTNIQTFSSDSKTKDKQIREEQLQLEDEGDTYDYLPQDYTLSDMDLCAQIIIETSSKDDYLVKMDEITVKQHQLLCLLDQSKWLDDDVISAYICCIKEQVHRQNMDEAKKYFENPFITRLLKREGELGAHEDGNFITEIVRKYLDHEMIFMPINTNNTHWYLAVLDTRNSKIQILDSLCWKFNRADVTIMLQGLQYHLDIIKTQGNLNNQKWQDLHVTKWKLVEELKEPIQKDSSSCGLFVLKFMEYWNGQTLTHPITQEKINLFRSKLSGILLCWKSNTAAIMTNFKEDADKKADFDDVTILESIDAQNKSKVLSPMSVENKYYSLMSILSKMGIRELVCGLCDYIKSINCPHTLEKVWVQNSKPYSISLTLKKLQEILNNDMPMDIDTFNLVVRKHIYDDIQVVKNQRGKISKHYLDLQFWILIPIQLYGEFNLFILDKDIRTIYILDPNPLDPTYQYNPDGRYVKKLLWIAEYLPKAMSTVCPRSRWNENVFLWRQKILYDIPIYKRELSGYVVSIFMSAWKGEELKLPFLMDEYELRKQMLGQLLTYKDNECEDNMPLGVLEIIKCIRNI</sequence>
<dbReference type="GO" id="GO:0006508">
    <property type="term" value="P:proteolysis"/>
    <property type="evidence" value="ECO:0007669"/>
    <property type="project" value="UniProtKB-KW"/>
</dbReference>
<evidence type="ECO:0000259" key="6">
    <source>
        <dbReference type="PROSITE" id="PS50600"/>
    </source>
</evidence>
<dbReference type="OMA" id="FECIDEN"/>
<dbReference type="AlphaFoldDB" id="A0A1Z5R548"/>
<dbReference type="InterPro" id="IPR003653">
    <property type="entry name" value="Peptidase_C48_C"/>
</dbReference>
<dbReference type="GO" id="GO:0016929">
    <property type="term" value="F:deSUMOylase activity"/>
    <property type="evidence" value="ECO:0000318"/>
    <property type="project" value="GO_Central"/>
</dbReference>
<evidence type="ECO:0000256" key="5">
    <source>
        <dbReference type="SAM" id="MobiDB-lite"/>
    </source>
</evidence>
<dbReference type="FunCoup" id="A0A1Z5R548">
    <property type="interactions" value="783"/>
</dbReference>
<feature type="compositionally biased region" description="Basic and acidic residues" evidence="5">
    <location>
        <begin position="61"/>
        <end position="73"/>
    </location>
</feature>
<evidence type="ECO:0000256" key="2">
    <source>
        <dbReference type="ARBA" id="ARBA00022670"/>
    </source>
</evidence>